<evidence type="ECO:0000256" key="3">
    <source>
        <dbReference type="SAM" id="MobiDB-lite"/>
    </source>
</evidence>
<feature type="compositionally biased region" description="Basic and acidic residues" evidence="3">
    <location>
        <begin position="319"/>
        <end position="329"/>
    </location>
</feature>
<dbReference type="CDD" id="cd02194">
    <property type="entry name" value="ThiL"/>
    <property type="match status" value="1"/>
</dbReference>
<feature type="binding site" evidence="2">
    <location>
        <position position="215"/>
    </location>
    <ligand>
        <name>ATP</name>
        <dbReference type="ChEBI" id="CHEBI:30616"/>
    </ligand>
</feature>
<dbReference type="GO" id="GO:0000287">
    <property type="term" value="F:magnesium ion binding"/>
    <property type="evidence" value="ECO:0007669"/>
    <property type="project" value="UniProtKB-UniRule"/>
</dbReference>
<keyword evidence="2 6" id="KW-0418">Kinase</keyword>
<dbReference type="GO" id="GO:0005524">
    <property type="term" value="F:ATP binding"/>
    <property type="evidence" value="ECO:0007669"/>
    <property type="project" value="UniProtKB-UniRule"/>
</dbReference>
<dbReference type="EMBL" id="CP001359">
    <property type="protein sequence ID" value="ACL67792.1"/>
    <property type="molecule type" value="Genomic_DNA"/>
</dbReference>
<feature type="binding site" evidence="2">
    <location>
        <position position="216"/>
    </location>
    <ligand>
        <name>Mg(2+)</name>
        <dbReference type="ChEBI" id="CHEBI:18420"/>
        <label>5</label>
    </ligand>
</feature>
<dbReference type="GO" id="GO:0009228">
    <property type="term" value="P:thiamine biosynthetic process"/>
    <property type="evidence" value="ECO:0007669"/>
    <property type="project" value="UniProtKB-KW"/>
</dbReference>
<feature type="binding site" evidence="2">
    <location>
        <position position="157"/>
    </location>
    <ligand>
        <name>ATP</name>
        <dbReference type="ChEBI" id="CHEBI:30616"/>
    </ligand>
</feature>
<dbReference type="Gene3D" id="3.30.1330.10">
    <property type="entry name" value="PurM-like, N-terminal domain"/>
    <property type="match status" value="1"/>
</dbReference>
<evidence type="ECO:0000259" key="4">
    <source>
        <dbReference type="Pfam" id="PF00586"/>
    </source>
</evidence>
<dbReference type="InterPro" id="IPR006283">
    <property type="entry name" value="ThiL-like"/>
</dbReference>
<reference evidence="6" key="1">
    <citation type="submission" date="2009-01" db="EMBL/GenBank/DDBJ databases">
        <title>Complete sequence of Anaeromyxobacter dehalogenans 2CP-1.</title>
        <authorList>
            <consortium name="US DOE Joint Genome Institute"/>
            <person name="Lucas S."/>
            <person name="Copeland A."/>
            <person name="Lapidus A."/>
            <person name="Glavina del Rio T."/>
            <person name="Dalin E."/>
            <person name="Tice H."/>
            <person name="Bruce D."/>
            <person name="Goodwin L."/>
            <person name="Pitluck S."/>
            <person name="Saunders E."/>
            <person name="Brettin T."/>
            <person name="Detter J.C."/>
            <person name="Han C."/>
            <person name="Larimer F."/>
            <person name="Land M."/>
            <person name="Hauser L."/>
            <person name="Kyrpides N."/>
            <person name="Ovchinnikova G."/>
            <person name="Beliaev A.S."/>
            <person name="Richardson P."/>
        </authorList>
    </citation>
    <scope>NUCLEOTIDE SEQUENCE</scope>
    <source>
        <strain evidence="6">2CP-1</strain>
    </source>
</reference>
<comment type="miscellaneous">
    <text evidence="2">Reaction mechanism of ThiL seems to utilize a direct, inline transfer of the gamma-phosphate of ATP to TMP rather than a phosphorylated enzyme intermediate.</text>
</comment>
<dbReference type="InterPro" id="IPR010918">
    <property type="entry name" value="PurM-like_C_dom"/>
</dbReference>
<dbReference type="PANTHER" id="PTHR30270">
    <property type="entry name" value="THIAMINE-MONOPHOSPHATE KINASE"/>
    <property type="match status" value="1"/>
</dbReference>
<evidence type="ECO:0000313" key="6">
    <source>
        <dbReference type="EMBL" id="ACL67792.1"/>
    </source>
</evidence>
<feature type="binding site" evidence="2">
    <location>
        <position position="39"/>
    </location>
    <ligand>
        <name>Mg(2+)</name>
        <dbReference type="ChEBI" id="CHEBI:18420"/>
        <label>4</label>
    </ligand>
</feature>
<feature type="binding site" evidence="2">
    <location>
        <position position="56"/>
    </location>
    <ligand>
        <name>Mg(2+)</name>
        <dbReference type="ChEBI" id="CHEBI:18420"/>
        <label>1</label>
    </ligand>
</feature>
<evidence type="ECO:0000256" key="1">
    <source>
        <dbReference type="ARBA" id="ARBA00022977"/>
    </source>
</evidence>
<sequence length="329" mass="33559">MPRRAAAPRPPPGEFELIERFTRALPLAGAGVRLGPGDDTALLAPPPGEDLAATVDAVVEGVHFDARFTAEDVGWKALAVNLSDLASMGARPLWALVALAFPRGTPPERLEGVARGLGACARAHRIAVVGGNVSRASELSVTVTAVGAVRRGRALLRSGARPGDLLVASGTFGDAALGLAPGAPAALVRRQRRPAPRLALGRALAGVARAAIDVSDGLVQDLGHLCDESGVAAVLDAAAVPTSAAYRRVARSLPDPLGPALGGGEDYELVAALPPARLARALRAAARARVPLAVIGRVERGSGVRILGADGAERPAPSGHDHLRAPRPL</sequence>
<feature type="binding site" evidence="2">
    <location>
        <position position="84"/>
    </location>
    <ligand>
        <name>Mg(2+)</name>
        <dbReference type="ChEBI" id="CHEBI:18420"/>
        <label>3</label>
    </ligand>
</feature>
<feature type="binding site" evidence="2">
    <location>
        <position position="213"/>
    </location>
    <ligand>
        <name>Mg(2+)</name>
        <dbReference type="ChEBI" id="CHEBI:18420"/>
        <label>3</label>
    </ligand>
</feature>
<feature type="binding site" evidence="2">
    <location>
        <position position="56"/>
    </location>
    <ligand>
        <name>Mg(2+)</name>
        <dbReference type="ChEBI" id="CHEBI:18420"/>
        <label>2</label>
    </ligand>
</feature>
<feature type="binding site" evidence="2">
    <location>
        <position position="39"/>
    </location>
    <ligand>
        <name>Mg(2+)</name>
        <dbReference type="ChEBI" id="CHEBI:18420"/>
        <label>3</label>
    </ligand>
</feature>
<dbReference type="Proteomes" id="UP000007089">
    <property type="component" value="Chromosome"/>
</dbReference>
<dbReference type="UniPathway" id="UPA00060">
    <property type="reaction ID" value="UER00142"/>
</dbReference>
<keyword evidence="2" id="KW-0479">Metal-binding</keyword>
<feature type="region of interest" description="Disordered" evidence="3">
    <location>
        <begin position="309"/>
        <end position="329"/>
    </location>
</feature>
<keyword evidence="7" id="KW-1185">Reference proteome</keyword>
<feature type="binding site" evidence="2">
    <location>
        <position position="63"/>
    </location>
    <ligand>
        <name>substrate</name>
    </ligand>
</feature>
<comment type="function">
    <text evidence="2">Catalyzes the ATP-dependent phosphorylation of thiamine-monophosphate (TMP) to form thiamine-pyrophosphate (TPP), the active form of vitamin B1.</text>
</comment>
<dbReference type="InterPro" id="IPR036676">
    <property type="entry name" value="PurM-like_C_sf"/>
</dbReference>
<feature type="domain" description="PurM-like C-terminal" evidence="5">
    <location>
        <begin position="199"/>
        <end position="305"/>
    </location>
</feature>
<dbReference type="GO" id="GO:0009030">
    <property type="term" value="F:thiamine-phosphate kinase activity"/>
    <property type="evidence" value="ECO:0007669"/>
    <property type="project" value="UniProtKB-UniRule"/>
</dbReference>
<dbReference type="HOGENOM" id="CLU_046964_3_0_7"/>
<dbReference type="Pfam" id="PF02769">
    <property type="entry name" value="AIRS_C"/>
    <property type="match status" value="1"/>
</dbReference>
<proteinExistence type="inferred from homology"/>
<dbReference type="HAMAP" id="MF_02128">
    <property type="entry name" value="TMP_kinase"/>
    <property type="match status" value="1"/>
</dbReference>
<organism evidence="6 7">
    <name type="scientific">Anaeromyxobacter dehalogenans (strain ATCC BAA-258 / DSM 21875 / 2CP-1)</name>
    <dbReference type="NCBI Taxonomy" id="455488"/>
    <lineage>
        <taxon>Bacteria</taxon>
        <taxon>Pseudomonadati</taxon>
        <taxon>Myxococcota</taxon>
        <taxon>Myxococcia</taxon>
        <taxon>Myxococcales</taxon>
        <taxon>Cystobacterineae</taxon>
        <taxon>Anaeromyxobacteraceae</taxon>
        <taxon>Anaeromyxobacter</taxon>
    </lineage>
</organism>
<feature type="binding site" evidence="2">
    <location>
        <position position="132"/>
    </location>
    <ligand>
        <name>Mg(2+)</name>
        <dbReference type="ChEBI" id="CHEBI:18420"/>
        <label>1</label>
    </ligand>
</feature>
<dbReference type="PANTHER" id="PTHR30270:SF0">
    <property type="entry name" value="THIAMINE-MONOPHOSPHATE KINASE"/>
    <property type="match status" value="1"/>
</dbReference>
<comment type="pathway">
    <text evidence="2">Cofactor biosynthesis; thiamine diphosphate biosynthesis; thiamine diphosphate from thiamine phosphate: step 1/1.</text>
</comment>
<feature type="binding site" evidence="2">
    <location>
        <position position="265"/>
    </location>
    <ligand>
        <name>substrate</name>
    </ligand>
</feature>
<dbReference type="SUPFAM" id="SSF55326">
    <property type="entry name" value="PurM N-terminal domain-like"/>
    <property type="match status" value="1"/>
</dbReference>
<keyword evidence="2" id="KW-0547">Nucleotide-binding</keyword>
<keyword evidence="2" id="KW-0067">ATP-binding</keyword>
<dbReference type="SUPFAM" id="SSF56042">
    <property type="entry name" value="PurM C-terminal domain-like"/>
    <property type="match status" value="1"/>
</dbReference>
<comment type="similarity">
    <text evidence="2">Belongs to the thiamine-monophosphate kinase family.</text>
</comment>
<keyword evidence="2 6" id="KW-0808">Transferase</keyword>
<feature type="binding site" evidence="2">
    <location>
        <position position="84"/>
    </location>
    <ligand>
        <name>Mg(2+)</name>
        <dbReference type="ChEBI" id="CHEBI:18420"/>
        <label>2</label>
    </ligand>
</feature>
<dbReference type="KEGG" id="acp:A2cp1_4475"/>
<dbReference type="PIRSF" id="PIRSF005303">
    <property type="entry name" value="Thiam_monoph_kin"/>
    <property type="match status" value="1"/>
</dbReference>
<name>B8JCS2_ANAD2</name>
<evidence type="ECO:0000313" key="7">
    <source>
        <dbReference type="Proteomes" id="UP000007089"/>
    </source>
</evidence>
<dbReference type="InterPro" id="IPR016188">
    <property type="entry name" value="PurM-like_N"/>
</dbReference>
<dbReference type="AlphaFoldDB" id="B8JCS2"/>
<accession>B8JCS2</accession>
<comment type="caution">
    <text evidence="2">Lacks conserved residue(s) required for the propagation of feature annotation.</text>
</comment>
<dbReference type="Pfam" id="PF00586">
    <property type="entry name" value="AIRS"/>
    <property type="match status" value="1"/>
</dbReference>
<evidence type="ECO:0000259" key="5">
    <source>
        <dbReference type="Pfam" id="PF02769"/>
    </source>
</evidence>
<dbReference type="GO" id="GO:0009229">
    <property type="term" value="P:thiamine diphosphate biosynthetic process"/>
    <property type="evidence" value="ECO:0007669"/>
    <property type="project" value="UniProtKB-UniRule"/>
</dbReference>
<protein>
    <recommendedName>
        <fullName evidence="2">Thiamine-monophosphate kinase</fullName>
        <shortName evidence="2">TMP kinase</shortName>
        <shortName evidence="2">Thiamine-phosphate kinase</shortName>
        <ecNumber evidence="2">2.7.4.16</ecNumber>
    </recommendedName>
</protein>
<feature type="domain" description="PurM-like N-terminal" evidence="4">
    <location>
        <begin position="37"/>
        <end position="149"/>
    </location>
</feature>
<dbReference type="Gene3D" id="3.90.650.10">
    <property type="entry name" value="PurM-like C-terminal domain"/>
    <property type="match status" value="1"/>
</dbReference>
<dbReference type="RefSeq" id="WP_015935471.1">
    <property type="nucleotide sequence ID" value="NC_011891.1"/>
</dbReference>
<dbReference type="NCBIfam" id="TIGR01379">
    <property type="entry name" value="thiL"/>
    <property type="match status" value="1"/>
</dbReference>
<dbReference type="InterPro" id="IPR036921">
    <property type="entry name" value="PurM-like_N_sf"/>
</dbReference>
<feature type="binding site" evidence="2">
    <location>
        <position position="84"/>
    </location>
    <ligand>
        <name>Mg(2+)</name>
        <dbReference type="ChEBI" id="CHEBI:18420"/>
        <label>4</label>
    </ligand>
</feature>
<keyword evidence="1 2" id="KW-0784">Thiamine biosynthesis</keyword>
<dbReference type="EC" id="2.7.4.16" evidence="2"/>
<keyword evidence="2" id="KW-0460">Magnesium</keyword>
<evidence type="ECO:0000256" key="2">
    <source>
        <dbReference type="HAMAP-Rule" id="MF_02128"/>
    </source>
</evidence>
<feature type="binding site" evidence="2">
    <location>
        <position position="54"/>
    </location>
    <ligand>
        <name>Mg(2+)</name>
        <dbReference type="ChEBI" id="CHEBI:18420"/>
        <label>4</label>
    </ligand>
</feature>
<gene>
    <name evidence="2" type="primary">thiL</name>
    <name evidence="6" type="ordered locus">A2cp1_4475</name>
</gene>
<feature type="binding site" evidence="2">
    <location>
        <begin position="131"/>
        <end position="132"/>
    </location>
    <ligand>
        <name>ATP</name>
        <dbReference type="ChEBI" id="CHEBI:30616"/>
    </ligand>
</feature>
<comment type="catalytic activity">
    <reaction evidence="2">
        <text>thiamine phosphate + ATP = thiamine diphosphate + ADP</text>
        <dbReference type="Rhea" id="RHEA:15913"/>
        <dbReference type="ChEBI" id="CHEBI:30616"/>
        <dbReference type="ChEBI" id="CHEBI:37575"/>
        <dbReference type="ChEBI" id="CHEBI:58937"/>
        <dbReference type="ChEBI" id="CHEBI:456216"/>
        <dbReference type="EC" id="2.7.4.16"/>
    </reaction>
</comment>